<dbReference type="Pfam" id="PF00450">
    <property type="entry name" value="Peptidase_S10"/>
    <property type="match status" value="1"/>
</dbReference>
<keyword evidence="3 7" id="KW-0645">Protease</keyword>
<reference evidence="8 10" key="1">
    <citation type="journal article" date="2012" name="Nature">
        <title>Algal genomes reveal evolutionary mosaicism and the fate of nucleomorphs.</title>
        <authorList>
            <consortium name="DOE Joint Genome Institute"/>
            <person name="Curtis B.A."/>
            <person name="Tanifuji G."/>
            <person name="Burki F."/>
            <person name="Gruber A."/>
            <person name="Irimia M."/>
            <person name="Maruyama S."/>
            <person name="Arias M.C."/>
            <person name="Ball S.G."/>
            <person name="Gile G.H."/>
            <person name="Hirakawa Y."/>
            <person name="Hopkins J.F."/>
            <person name="Kuo A."/>
            <person name="Rensing S.A."/>
            <person name="Schmutz J."/>
            <person name="Symeonidi A."/>
            <person name="Elias M."/>
            <person name="Eveleigh R.J."/>
            <person name="Herman E.K."/>
            <person name="Klute M.J."/>
            <person name="Nakayama T."/>
            <person name="Obornik M."/>
            <person name="Reyes-Prieto A."/>
            <person name="Armbrust E.V."/>
            <person name="Aves S.J."/>
            <person name="Beiko R.G."/>
            <person name="Coutinho P."/>
            <person name="Dacks J.B."/>
            <person name="Durnford D.G."/>
            <person name="Fast N.M."/>
            <person name="Green B.R."/>
            <person name="Grisdale C.J."/>
            <person name="Hempel F."/>
            <person name="Henrissat B."/>
            <person name="Hoppner M.P."/>
            <person name="Ishida K."/>
            <person name="Kim E."/>
            <person name="Koreny L."/>
            <person name="Kroth P.G."/>
            <person name="Liu Y."/>
            <person name="Malik S.B."/>
            <person name="Maier U.G."/>
            <person name="McRose D."/>
            <person name="Mock T."/>
            <person name="Neilson J.A."/>
            <person name="Onodera N.T."/>
            <person name="Poole A.M."/>
            <person name="Pritham E.J."/>
            <person name="Richards T.A."/>
            <person name="Rocap G."/>
            <person name="Roy S.W."/>
            <person name="Sarai C."/>
            <person name="Schaack S."/>
            <person name="Shirato S."/>
            <person name="Slamovits C.H."/>
            <person name="Spencer D.F."/>
            <person name="Suzuki S."/>
            <person name="Worden A.Z."/>
            <person name="Zauner S."/>
            <person name="Barry K."/>
            <person name="Bell C."/>
            <person name="Bharti A.K."/>
            <person name="Crow J.A."/>
            <person name="Grimwood J."/>
            <person name="Kramer R."/>
            <person name="Lindquist E."/>
            <person name="Lucas S."/>
            <person name="Salamov A."/>
            <person name="McFadden G.I."/>
            <person name="Lane C.E."/>
            <person name="Keeling P.J."/>
            <person name="Gray M.W."/>
            <person name="Grigoriev I.V."/>
            <person name="Archibald J.M."/>
        </authorList>
    </citation>
    <scope>NUCLEOTIDE SEQUENCE</scope>
    <source>
        <strain evidence="8 10">CCMP2712</strain>
    </source>
</reference>
<dbReference type="GeneID" id="17295822"/>
<dbReference type="EMBL" id="JH993042">
    <property type="protein sequence ID" value="EKX39169.1"/>
    <property type="molecule type" value="Genomic_DNA"/>
</dbReference>
<dbReference type="GO" id="GO:0006508">
    <property type="term" value="P:proteolysis"/>
    <property type="evidence" value="ECO:0007669"/>
    <property type="project" value="UniProtKB-KW"/>
</dbReference>
<dbReference type="EC" id="3.4.16.-" evidence="7"/>
<dbReference type="SUPFAM" id="SSF53474">
    <property type="entry name" value="alpha/beta-Hydrolases"/>
    <property type="match status" value="1"/>
</dbReference>
<reference evidence="9" key="3">
    <citation type="submission" date="2015-06" db="UniProtKB">
        <authorList>
            <consortium name="EnsemblProtists"/>
        </authorList>
    </citation>
    <scope>IDENTIFICATION</scope>
</reference>
<keyword evidence="5 7" id="KW-0378">Hydrolase</keyword>
<dbReference type="PANTHER" id="PTHR11802:SF472">
    <property type="entry name" value="SERINE CARBOXYPEPTIDASE CPVL-RELATED"/>
    <property type="match status" value="1"/>
</dbReference>
<dbReference type="KEGG" id="gtt:GUITHDRAFT_158448"/>
<reference evidence="10" key="2">
    <citation type="submission" date="2012-11" db="EMBL/GenBank/DDBJ databases">
        <authorList>
            <person name="Kuo A."/>
            <person name="Curtis B.A."/>
            <person name="Tanifuji G."/>
            <person name="Burki F."/>
            <person name="Gruber A."/>
            <person name="Irimia M."/>
            <person name="Maruyama S."/>
            <person name="Arias M.C."/>
            <person name="Ball S.G."/>
            <person name="Gile G.H."/>
            <person name="Hirakawa Y."/>
            <person name="Hopkins J.F."/>
            <person name="Rensing S.A."/>
            <person name="Schmutz J."/>
            <person name="Symeonidi A."/>
            <person name="Elias M."/>
            <person name="Eveleigh R.J."/>
            <person name="Herman E.K."/>
            <person name="Klute M.J."/>
            <person name="Nakayama T."/>
            <person name="Obornik M."/>
            <person name="Reyes-Prieto A."/>
            <person name="Armbrust E.V."/>
            <person name="Aves S.J."/>
            <person name="Beiko R.G."/>
            <person name="Coutinho P."/>
            <person name="Dacks J.B."/>
            <person name="Durnford D.G."/>
            <person name="Fast N.M."/>
            <person name="Green B.R."/>
            <person name="Grisdale C."/>
            <person name="Hempe F."/>
            <person name="Henrissat B."/>
            <person name="Hoppner M.P."/>
            <person name="Ishida K.-I."/>
            <person name="Kim E."/>
            <person name="Koreny L."/>
            <person name="Kroth P.G."/>
            <person name="Liu Y."/>
            <person name="Malik S.-B."/>
            <person name="Maier U.G."/>
            <person name="McRose D."/>
            <person name="Mock T."/>
            <person name="Neilson J.A."/>
            <person name="Onodera N.T."/>
            <person name="Poole A.M."/>
            <person name="Pritham E.J."/>
            <person name="Richards T.A."/>
            <person name="Rocap G."/>
            <person name="Roy S.W."/>
            <person name="Sarai C."/>
            <person name="Schaack S."/>
            <person name="Shirato S."/>
            <person name="Slamovits C.H."/>
            <person name="Spencer D.F."/>
            <person name="Suzuki S."/>
            <person name="Worden A.Z."/>
            <person name="Zauner S."/>
            <person name="Barry K."/>
            <person name="Bell C."/>
            <person name="Bharti A.K."/>
            <person name="Crow J.A."/>
            <person name="Grimwood J."/>
            <person name="Kramer R."/>
            <person name="Lindquist E."/>
            <person name="Lucas S."/>
            <person name="Salamov A."/>
            <person name="McFadden G.I."/>
            <person name="Lane C.E."/>
            <person name="Keeling P.J."/>
            <person name="Gray M.W."/>
            <person name="Grigoriev I.V."/>
            <person name="Archibald J.M."/>
        </authorList>
    </citation>
    <scope>NUCLEOTIDE SEQUENCE</scope>
    <source>
        <strain evidence="10">CCMP2712</strain>
    </source>
</reference>
<evidence type="ECO:0000313" key="8">
    <source>
        <dbReference type="EMBL" id="EKX39169.1"/>
    </source>
</evidence>
<keyword evidence="2 7" id="KW-0121">Carboxypeptidase</keyword>
<evidence type="ECO:0000256" key="1">
    <source>
        <dbReference type="ARBA" id="ARBA00009431"/>
    </source>
</evidence>
<evidence type="ECO:0000256" key="3">
    <source>
        <dbReference type="ARBA" id="ARBA00022670"/>
    </source>
</evidence>
<evidence type="ECO:0000256" key="5">
    <source>
        <dbReference type="ARBA" id="ARBA00022801"/>
    </source>
</evidence>
<keyword evidence="10" id="KW-1185">Reference proteome</keyword>
<dbReference type="OMA" id="WYYNYLQ"/>
<dbReference type="STRING" id="905079.L1ITF0"/>
<accession>L1ITF0</accession>
<dbReference type="InterPro" id="IPR001563">
    <property type="entry name" value="Peptidase_S10"/>
</dbReference>
<dbReference type="OrthoDB" id="443318at2759"/>
<keyword evidence="4" id="KW-0732">Signal</keyword>
<comment type="similarity">
    <text evidence="1 7">Belongs to the peptidase S10 family.</text>
</comment>
<dbReference type="GO" id="GO:0004185">
    <property type="term" value="F:serine-type carboxypeptidase activity"/>
    <property type="evidence" value="ECO:0007669"/>
    <property type="project" value="UniProtKB-UniRule"/>
</dbReference>
<dbReference type="PaxDb" id="55529-EKX39169"/>
<evidence type="ECO:0000256" key="6">
    <source>
        <dbReference type="ARBA" id="ARBA00023180"/>
    </source>
</evidence>
<dbReference type="PANTHER" id="PTHR11802">
    <property type="entry name" value="SERINE PROTEASE FAMILY S10 SERINE CARBOXYPEPTIDASE"/>
    <property type="match status" value="1"/>
</dbReference>
<dbReference type="PROSITE" id="PS00131">
    <property type="entry name" value="CARBOXYPEPT_SER_SER"/>
    <property type="match status" value="1"/>
</dbReference>
<dbReference type="RefSeq" id="XP_005826149.1">
    <property type="nucleotide sequence ID" value="XM_005826092.1"/>
</dbReference>
<dbReference type="EnsemblProtists" id="EKX39169">
    <property type="protein sequence ID" value="EKX39169"/>
    <property type="gene ID" value="GUITHDRAFT_158448"/>
</dbReference>
<name>L1ITF0_GUITC</name>
<dbReference type="AlphaFoldDB" id="L1ITF0"/>
<organism evidence="8">
    <name type="scientific">Guillardia theta (strain CCMP2712)</name>
    <name type="common">Cryptophyte</name>
    <dbReference type="NCBI Taxonomy" id="905079"/>
    <lineage>
        <taxon>Eukaryota</taxon>
        <taxon>Cryptophyceae</taxon>
        <taxon>Pyrenomonadales</taxon>
        <taxon>Geminigeraceae</taxon>
        <taxon>Guillardia</taxon>
    </lineage>
</organism>
<gene>
    <name evidence="8" type="ORF">GUITHDRAFT_158448</name>
</gene>
<proteinExistence type="inferred from homology"/>
<evidence type="ECO:0000313" key="10">
    <source>
        <dbReference type="Proteomes" id="UP000011087"/>
    </source>
</evidence>
<dbReference type="Gene3D" id="3.40.50.1820">
    <property type="entry name" value="alpha/beta hydrolase"/>
    <property type="match status" value="1"/>
</dbReference>
<dbReference type="MEROPS" id="S10.003"/>
<dbReference type="HOGENOM" id="CLU_008523_10_1_1"/>
<evidence type="ECO:0000313" key="9">
    <source>
        <dbReference type="EnsemblProtists" id="EKX39169"/>
    </source>
</evidence>
<keyword evidence="6" id="KW-0325">Glycoprotein</keyword>
<dbReference type="InterPro" id="IPR029058">
    <property type="entry name" value="AB_hydrolase_fold"/>
</dbReference>
<protein>
    <recommendedName>
        <fullName evidence="7">Carboxypeptidase</fullName>
        <ecNumber evidence="7">3.4.16.-</ecNumber>
    </recommendedName>
</protein>
<dbReference type="Proteomes" id="UP000011087">
    <property type="component" value="Unassembled WGS sequence"/>
</dbReference>
<dbReference type="PRINTS" id="PR00724">
    <property type="entry name" value="CRBOXYPTASEC"/>
</dbReference>
<evidence type="ECO:0000256" key="2">
    <source>
        <dbReference type="ARBA" id="ARBA00022645"/>
    </source>
</evidence>
<sequence>MIEHGERAKRLQEVSAVHLGNLTSYTGFFTVDALKGSNMFFWYFPAMNGNAAAPLLVWLQGGPGGSSMFGLFHEIGPFSLSKQNGKVKLDPRETTWNKRYSLLFIDNPVGAGFSYTSSQSGYPTTEEEVAKNLLSCLLQFYLVFPSSLKVPLYITGESYAGHYIPAFGFAILQHNDMLVPDSPERVPLAGIAIGDGWIDPINMVPVYPQLLLETGLIDTAASVKFDEMCSKIVTAIKSKYMELAFETWDEMINGDLFPYGSLFFNYTGSYDYDNFLNTDQPQEFSLYAEYLDTKDVREQIHVGSVPFGTNASDCEKSLKSDFMRSMVPELTALIAKTKVLIYSGNLDIIVGAPLTEAFMSKLKFDGSAGFHAASRRPYKLSSSSSDVAGYVRHWGNLTQVVVRGGGHILPHDQPVASLDMITRFVETKGGWCSCDDSTCSKKGDDSEVCCPSGVCQGRSTS</sequence>
<evidence type="ECO:0000256" key="7">
    <source>
        <dbReference type="RuleBase" id="RU361156"/>
    </source>
</evidence>
<dbReference type="eggNOG" id="KOG1282">
    <property type="taxonomic scope" value="Eukaryota"/>
</dbReference>
<evidence type="ECO:0000256" key="4">
    <source>
        <dbReference type="ARBA" id="ARBA00022729"/>
    </source>
</evidence>
<dbReference type="InterPro" id="IPR018202">
    <property type="entry name" value="Ser_caboxypep_ser_AS"/>
</dbReference>